<dbReference type="GO" id="GO:0008237">
    <property type="term" value="F:metallopeptidase activity"/>
    <property type="evidence" value="ECO:0007669"/>
    <property type="project" value="InterPro"/>
</dbReference>
<keyword evidence="3" id="KW-1185">Reference proteome</keyword>
<evidence type="ECO:0000256" key="1">
    <source>
        <dbReference type="SAM" id="SignalP"/>
    </source>
</evidence>
<dbReference type="SUPFAM" id="SSF55486">
    <property type="entry name" value="Metalloproteases ('zincins'), catalytic domain"/>
    <property type="match status" value="1"/>
</dbReference>
<keyword evidence="1" id="KW-0732">Signal</keyword>
<sequence length="850" mass="92619">MKYSKIAASLALTLFSASTLAAGPLFINEKTMEPYKWDTSKGPIPVWTDGGPIYPTKDGGEAQAYTVDYDGTVFLSIEQANLITAKAIAEWTNVETSTFQMEIKGTIESQIGIADVNETNVDEVYYVENGYGFWVNYDTDGQILEQYFGVPRDAVLGIAFPEWANEETGEITEATALMNGWFVDDTDTQGDMIAGVFTHEFGHAINMSHSQANGHLYYIANYVNPQFDGVPGCEGVNTYKNNQWEGALANPQWLETMFPYINPRSSAGTEQATVNIKDDIVNISDLYPTPAYKAEYGSISGTLYTKEGVEFSGINLVARNLDNPYEDVITQQAGNMTQGMVGPDGKFTINGLTPGGRYVLYIESIKAGGYPTEPTPVLSVQEYWNEGESSSPSQDNNCAFTEIIVEAGQTKELEMHFNGYTDGIQYTPLVNATVIDHSKNGKQALGTINEYLFMYDSTKKEIINFPQDINGVPMISAANTAMNKTATKAVGVSDFNASGIKTPAVWHINNQKITPLEDVSNGTCNINTASGRSSASIWGLDGKGEFAVGTSQLPLNGENECLTLSDRTIGVPTVWSTITGKAKLLNEELKYVDASWGNSKDVILMDGDQEGRRTIWVRADRISEDSSVITGTTNNFGQVAWVNGKLRDTYTEFGAYGTSVISADGQFVGFGTQREGFKIWNTKTDEVTNIGGLVHCEDVPLLDRVGNNYCDLYPKEMLWNSFGKYSLLLAMDANDDLSLISVRSGTVRTGITGGFYLEGAGWMSTGKFFAKQGVAEAQSLMMDSPFGISANGSEIYGGIAGARITFDVDADRAYVCEGGQDVELSFPKQVIQAVKKGAEFGRCAHLNDQF</sequence>
<reference evidence="2" key="1">
    <citation type="submission" date="2022-01" db="EMBL/GenBank/DDBJ databases">
        <title>Whole genome-based taxonomy of the Shewanellaceae.</title>
        <authorList>
            <person name="Martin-Rodriguez A.J."/>
        </authorList>
    </citation>
    <scope>NUCLEOTIDE SEQUENCE</scope>
    <source>
        <strain evidence="2">DSM 16422</strain>
    </source>
</reference>
<comment type="caution">
    <text evidence="2">The sequence shown here is derived from an EMBL/GenBank/DDBJ whole genome shotgun (WGS) entry which is preliminary data.</text>
</comment>
<organism evidence="2 3">
    <name type="scientific">Shewanella gaetbuli</name>
    <dbReference type="NCBI Taxonomy" id="220752"/>
    <lineage>
        <taxon>Bacteria</taxon>
        <taxon>Pseudomonadati</taxon>
        <taxon>Pseudomonadota</taxon>
        <taxon>Gammaproteobacteria</taxon>
        <taxon>Alteromonadales</taxon>
        <taxon>Shewanellaceae</taxon>
        <taxon>Shewanella</taxon>
    </lineage>
</organism>
<feature type="chain" id="PRO_5040735991" evidence="1">
    <location>
        <begin position="22"/>
        <end position="850"/>
    </location>
</feature>
<protein>
    <submittedName>
        <fullName evidence="2">Uncharacterized protein</fullName>
    </submittedName>
</protein>
<proteinExistence type="predicted"/>
<dbReference type="EMBL" id="JAKIKP010000001">
    <property type="protein sequence ID" value="MCL1141570.1"/>
    <property type="molecule type" value="Genomic_DNA"/>
</dbReference>
<dbReference type="AlphaFoldDB" id="A0A9X1ZKN3"/>
<evidence type="ECO:0000313" key="3">
    <source>
        <dbReference type="Proteomes" id="UP001139333"/>
    </source>
</evidence>
<evidence type="ECO:0000313" key="2">
    <source>
        <dbReference type="EMBL" id="MCL1141570.1"/>
    </source>
</evidence>
<dbReference type="SUPFAM" id="SSF82171">
    <property type="entry name" value="DPP6 N-terminal domain-like"/>
    <property type="match status" value="1"/>
</dbReference>
<feature type="signal peptide" evidence="1">
    <location>
        <begin position="1"/>
        <end position="21"/>
    </location>
</feature>
<dbReference type="Gene3D" id="3.40.390.10">
    <property type="entry name" value="Collagenase (Catalytic Domain)"/>
    <property type="match status" value="1"/>
</dbReference>
<dbReference type="RefSeq" id="WP_248994240.1">
    <property type="nucleotide sequence ID" value="NZ_JAKIKP010000001.1"/>
</dbReference>
<dbReference type="Proteomes" id="UP001139333">
    <property type="component" value="Unassembled WGS sequence"/>
</dbReference>
<accession>A0A9X1ZKN3</accession>
<dbReference type="InterPro" id="IPR024079">
    <property type="entry name" value="MetalloPept_cat_dom_sf"/>
</dbReference>
<gene>
    <name evidence="2" type="ORF">L2672_02485</name>
</gene>
<name>A0A9X1ZKN3_9GAMM</name>